<organism evidence="2 3">
    <name type="scientific">Namhaeicola litoreus</name>
    <dbReference type="NCBI Taxonomy" id="1052145"/>
    <lineage>
        <taxon>Bacteria</taxon>
        <taxon>Pseudomonadati</taxon>
        <taxon>Bacteroidota</taxon>
        <taxon>Flavobacteriia</taxon>
        <taxon>Flavobacteriales</taxon>
        <taxon>Flavobacteriaceae</taxon>
        <taxon>Namhaeicola</taxon>
    </lineage>
</organism>
<feature type="signal peptide" evidence="1">
    <location>
        <begin position="1"/>
        <end position="21"/>
    </location>
</feature>
<keyword evidence="1" id="KW-0732">Signal</keyword>
<protein>
    <recommendedName>
        <fullName evidence="4">DUF5020 family protein</fullName>
    </recommendedName>
</protein>
<reference evidence="3" key="1">
    <citation type="journal article" date="2019" name="Int. J. Syst. Evol. Microbiol.">
        <title>The Global Catalogue of Microorganisms (GCM) 10K type strain sequencing project: providing services to taxonomists for standard genome sequencing and annotation.</title>
        <authorList>
            <consortium name="The Broad Institute Genomics Platform"/>
            <consortium name="The Broad Institute Genome Sequencing Center for Infectious Disease"/>
            <person name="Wu L."/>
            <person name="Ma J."/>
        </authorList>
    </citation>
    <scope>NUCLEOTIDE SEQUENCE [LARGE SCALE GENOMIC DNA]</scope>
    <source>
        <strain evidence="3">CCUG 61485</strain>
    </source>
</reference>
<evidence type="ECO:0008006" key="4">
    <source>
        <dbReference type="Google" id="ProtNLM"/>
    </source>
</evidence>
<feature type="chain" id="PRO_5047187186" description="DUF5020 family protein" evidence="1">
    <location>
        <begin position="22"/>
        <end position="211"/>
    </location>
</feature>
<proteinExistence type="predicted"/>
<comment type="caution">
    <text evidence="2">The sequence shown here is derived from an EMBL/GenBank/DDBJ whole genome shotgun (WGS) entry which is preliminary data.</text>
</comment>
<gene>
    <name evidence="2" type="ORF">ACFQ39_12560</name>
</gene>
<accession>A0ABW3Y3I8</accession>
<evidence type="ECO:0000313" key="2">
    <source>
        <dbReference type="EMBL" id="MFD1316452.1"/>
    </source>
</evidence>
<keyword evidence="3" id="KW-1185">Reference proteome</keyword>
<dbReference type="Proteomes" id="UP001597201">
    <property type="component" value="Unassembled WGS sequence"/>
</dbReference>
<sequence>MKKIVFLILGFYFIWNKPAFAQDENTISGSTWSHDIEGWLYLVPDQVVFSPVYILDKGWLHMEARYNYEDLNTFSAWFGYNFSGGNHFKYTFTPMIGGLAGKLNGLSPGLEVDFDFYGFNLNSSSQYVFNFKDRHSDFYYNWTDFTYAPLDWMSFGFSFQRTQLYQNSLELQYGPMIDLGYKWFELSCYYFNPFNNDPYFVLSLSVLLPEP</sequence>
<name>A0ABW3Y3I8_9FLAO</name>
<dbReference type="RefSeq" id="WP_377179443.1">
    <property type="nucleotide sequence ID" value="NZ_JBHTMY010000003.1"/>
</dbReference>
<evidence type="ECO:0000313" key="3">
    <source>
        <dbReference type="Proteomes" id="UP001597201"/>
    </source>
</evidence>
<dbReference type="EMBL" id="JBHTMY010000003">
    <property type="protein sequence ID" value="MFD1316452.1"/>
    <property type="molecule type" value="Genomic_DNA"/>
</dbReference>
<evidence type="ECO:0000256" key="1">
    <source>
        <dbReference type="SAM" id="SignalP"/>
    </source>
</evidence>